<dbReference type="GO" id="GO:0005886">
    <property type="term" value="C:plasma membrane"/>
    <property type="evidence" value="ECO:0007669"/>
    <property type="project" value="UniProtKB-SubCell"/>
</dbReference>
<evidence type="ECO:0000256" key="7">
    <source>
        <dbReference type="SAM" id="Phobius"/>
    </source>
</evidence>
<protein>
    <submittedName>
        <fullName evidence="9">FtsX-like permease family protein</fullName>
    </submittedName>
</protein>
<evidence type="ECO:0000256" key="1">
    <source>
        <dbReference type="ARBA" id="ARBA00004651"/>
    </source>
</evidence>
<organism evidence="9 10">
    <name type="scientific">Jiangella alkaliphila</name>
    <dbReference type="NCBI Taxonomy" id="419479"/>
    <lineage>
        <taxon>Bacteria</taxon>
        <taxon>Bacillati</taxon>
        <taxon>Actinomycetota</taxon>
        <taxon>Actinomycetes</taxon>
        <taxon>Jiangellales</taxon>
        <taxon>Jiangellaceae</taxon>
        <taxon>Jiangella</taxon>
    </lineage>
</organism>
<keyword evidence="3 7" id="KW-0812">Transmembrane</keyword>
<evidence type="ECO:0000256" key="3">
    <source>
        <dbReference type="ARBA" id="ARBA00022692"/>
    </source>
</evidence>
<dbReference type="EMBL" id="LT629791">
    <property type="protein sequence ID" value="SDU88999.1"/>
    <property type="molecule type" value="Genomic_DNA"/>
</dbReference>
<keyword evidence="10" id="KW-1185">Reference proteome</keyword>
<dbReference type="Pfam" id="PF02687">
    <property type="entry name" value="FtsX"/>
    <property type="match status" value="1"/>
</dbReference>
<dbReference type="GO" id="GO:0022857">
    <property type="term" value="F:transmembrane transporter activity"/>
    <property type="evidence" value="ECO:0007669"/>
    <property type="project" value="TreeGrafter"/>
</dbReference>
<keyword evidence="4 7" id="KW-1133">Transmembrane helix</keyword>
<keyword evidence="5 7" id="KW-0472">Membrane</keyword>
<feature type="transmembrane region" description="Helical" evidence="7">
    <location>
        <begin position="664"/>
        <end position="686"/>
    </location>
</feature>
<dbReference type="InterPro" id="IPR003838">
    <property type="entry name" value="ABC3_permease_C"/>
</dbReference>
<dbReference type="AlphaFoldDB" id="A0A1H2M763"/>
<dbReference type="PANTHER" id="PTHR30572">
    <property type="entry name" value="MEMBRANE COMPONENT OF TRANSPORTER-RELATED"/>
    <property type="match status" value="1"/>
</dbReference>
<dbReference type="PANTHER" id="PTHR30572:SF4">
    <property type="entry name" value="ABC TRANSPORTER PERMEASE YTRF"/>
    <property type="match status" value="1"/>
</dbReference>
<dbReference type="Proteomes" id="UP000182977">
    <property type="component" value="Chromosome I"/>
</dbReference>
<dbReference type="InterPro" id="IPR050250">
    <property type="entry name" value="Macrolide_Exporter_MacB"/>
</dbReference>
<sequence length="790" mass="81122">MTAAWLRLDLRRRWRSLLVLALLVALAAGTVMTAVAGARRGETAGDRLAERTLPADVAVLPNQPLFDWAPVRDLPEVAALSTFGGAAYVVDEIPAEAVSGVVSGEDAMRALERPVVLAGRAPDPERADEVVITPSFEESFGLGVGDGVTIRLFQQESAAAFRDDPAVPPDGPVVEARIVGMVQSFWYGETLGSPGQLIFSPGLAARYPDEVGPNSSNAVHNAIVRLHGGEAAIPEFLAAVEGIAGRPIDTFDLVEMFRNHGREVTGFEADALMVFALAAAAAAVFLVGQPVARYAAATVADLQALRAVGMLPRQVVLAAAIGPVLAAAAGAVAGAALSVVASRWFPIGLAATVEPDPGTDADALVLVTGLIAVPVLVAVAALAAAALALRAARAGSYRRRSAVAGAVAAAGLPVPVVVGTRFALEPGRGRYAVPVRPALLGAVTGVVGVLAAFTFSSGVDDASGDLRRFGQTHQLGAWFGENNEHFLPEEELPALLAAVAADPDVEAVNDSRIGSADIDGVSAAVYSYAPVGDGALDVVVLEGRMPVRPDEIALAPVTADAVGAAVGDVVDPAGTGTSTVTGIAFVPDGAHNDYTTGAWVTRDGYDALFADAFKFHETHVALRPGADAAAVAARLAETTGLELAPPEPPTPVAEIRQIRTLPTVLAAFLAVLALGAVGHALATAVRRRRHELAVLRAVGLTRPQARGIVATQASVLALAGLLVGIPLGIALGRVVWRYVADTTPLFYVPPVAATALLLVVPVALLAANLLAAWPSQRAASMRVGSVLRAE</sequence>
<evidence type="ECO:0000256" key="5">
    <source>
        <dbReference type="ARBA" id="ARBA00023136"/>
    </source>
</evidence>
<evidence type="ECO:0000256" key="6">
    <source>
        <dbReference type="ARBA" id="ARBA00038076"/>
    </source>
</evidence>
<feature type="transmembrane region" description="Helical" evidence="7">
    <location>
        <begin position="365"/>
        <end position="389"/>
    </location>
</feature>
<evidence type="ECO:0000313" key="9">
    <source>
        <dbReference type="EMBL" id="SDU88999.1"/>
    </source>
</evidence>
<evidence type="ECO:0000313" key="10">
    <source>
        <dbReference type="Proteomes" id="UP000182977"/>
    </source>
</evidence>
<evidence type="ECO:0000256" key="4">
    <source>
        <dbReference type="ARBA" id="ARBA00022989"/>
    </source>
</evidence>
<comment type="subcellular location">
    <subcellularLocation>
        <location evidence="1">Cell membrane</location>
        <topology evidence="1">Multi-pass membrane protein</topology>
    </subcellularLocation>
</comment>
<keyword evidence="2" id="KW-1003">Cell membrane</keyword>
<comment type="similarity">
    <text evidence="6">Belongs to the ABC-4 integral membrane protein family.</text>
</comment>
<feature type="transmembrane region" description="Helical" evidence="7">
    <location>
        <begin position="272"/>
        <end position="295"/>
    </location>
</feature>
<feature type="transmembrane region" description="Helical" evidence="7">
    <location>
        <begin position="315"/>
        <end position="345"/>
    </location>
</feature>
<feature type="transmembrane region" description="Helical" evidence="7">
    <location>
        <begin position="707"/>
        <end position="731"/>
    </location>
</feature>
<feature type="domain" description="ABC3 transporter permease C-terminal" evidence="8">
    <location>
        <begin position="664"/>
        <end position="773"/>
    </location>
</feature>
<evidence type="ECO:0000259" key="8">
    <source>
        <dbReference type="Pfam" id="PF02687"/>
    </source>
</evidence>
<name>A0A1H2M763_9ACTN</name>
<reference evidence="10" key="1">
    <citation type="submission" date="2016-10" db="EMBL/GenBank/DDBJ databases">
        <authorList>
            <person name="Varghese N."/>
            <person name="Submissions S."/>
        </authorList>
    </citation>
    <scope>NUCLEOTIDE SEQUENCE [LARGE SCALE GENOMIC DNA]</scope>
    <source>
        <strain evidence="10">DSM 45079</strain>
    </source>
</reference>
<feature type="transmembrane region" description="Helical" evidence="7">
    <location>
        <begin position="751"/>
        <end position="773"/>
    </location>
</feature>
<accession>A0A1H2M763</accession>
<dbReference type="RefSeq" id="WP_083421471.1">
    <property type="nucleotide sequence ID" value="NZ_LT629791.1"/>
</dbReference>
<proteinExistence type="inferred from homology"/>
<feature type="transmembrane region" description="Helical" evidence="7">
    <location>
        <begin position="401"/>
        <end position="424"/>
    </location>
</feature>
<gene>
    <name evidence="9" type="ORF">SAMN04488563_7152</name>
</gene>
<evidence type="ECO:0000256" key="2">
    <source>
        <dbReference type="ARBA" id="ARBA00022475"/>
    </source>
</evidence>
<dbReference type="STRING" id="419479.SAMN04488563_7152"/>